<accession>A0A8S1HU74</accession>
<name>A0A8S1HU74_9PELO</name>
<feature type="signal peptide" evidence="3">
    <location>
        <begin position="1"/>
        <end position="24"/>
    </location>
</feature>
<reference evidence="4" key="1">
    <citation type="submission" date="2020-10" db="EMBL/GenBank/DDBJ databases">
        <authorList>
            <person name="Kikuchi T."/>
        </authorList>
    </citation>
    <scope>NUCLEOTIDE SEQUENCE</scope>
    <source>
        <strain evidence="4">NKZ352</strain>
    </source>
</reference>
<feature type="compositionally biased region" description="Low complexity" evidence="1">
    <location>
        <begin position="377"/>
        <end position="398"/>
    </location>
</feature>
<keyword evidence="2" id="KW-0472">Membrane</keyword>
<evidence type="ECO:0000256" key="1">
    <source>
        <dbReference type="SAM" id="MobiDB-lite"/>
    </source>
</evidence>
<dbReference type="EMBL" id="CAJGYM010000170">
    <property type="protein sequence ID" value="CAD6199365.1"/>
    <property type="molecule type" value="Genomic_DNA"/>
</dbReference>
<proteinExistence type="predicted"/>
<protein>
    <recommendedName>
        <fullName evidence="6">Domain of unknown function DX domain-containing protein</fullName>
    </recommendedName>
</protein>
<feature type="region of interest" description="Disordered" evidence="1">
    <location>
        <begin position="334"/>
        <end position="425"/>
    </location>
</feature>
<dbReference type="AlphaFoldDB" id="A0A8S1HU74"/>
<sequence>MLQRKFLHLLLLLSLLFEVAQVYSKESIRKGCTGACSCTRGVCKCYEKDTMCMVKKPGGEKECCGTVYCKSGFQAGWVDSQNVSNLYVDPSRIDNYFEQADVNRSCPVLYPNLLYEYVKKQDQKVNKEQYWAVGLKENKVKYCIKNSDCDGYCDKIYDEHISKKEKARSLKACFNFLPNMTNLPRKDDKYGLIACANNDDCKSPNEFCFHGNYLFHANSESAPSGVCLRSEDKVCKTNHDCPPDKICSKSDTITDYGSFAESLSICTEDKFKNLYLLKRECIVVDGQKYCFHEKVTDSACPAFSIAKLSPNRTTIECKSVTTSTKTTATATTATATKTKATTATSTKTTATTATTSTLTRATSPPRSTTRQKPPPTTTLGTTSPSKPPTTSAKKNTSKQPIHRATTTTDSTSDSTSHSSSPSTRTTTFIATESIEDVLPEGFFPPSGEKNGAMASDGIPRSTRVIAVFGVILIVLLIGIGILIATKMNVKKKMTVKKVDSAKKDENSKQPTSILRSVIIGDNSGAHSPFAAI</sequence>
<dbReference type="Proteomes" id="UP000835052">
    <property type="component" value="Unassembled WGS sequence"/>
</dbReference>
<keyword evidence="2" id="KW-0812">Transmembrane</keyword>
<organism evidence="4 5">
    <name type="scientific">Caenorhabditis auriculariae</name>
    <dbReference type="NCBI Taxonomy" id="2777116"/>
    <lineage>
        <taxon>Eukaryota</taxon>
        <taxon>Metazoa</taxon>
        <taxon>Ecdysozoa</taxon>
        <taxon>Nematoda</taxon>
        <taxon>Chromadorea</taxon>
        <taxon>Rhabditida</taxon>
        <taxon>Rhabditina</taxon>
        <taxon>Rhabditomorpha</taxon>
        <taxon>Rhabditoidea</taxon>
        <taxon>Rhabditidae</taxon>
        <taxon>Peloderinae</taxon>
        <taxon>Caenorhabditis</taxon>
    </lineage>
</organism>
<evidence type="ECO:0000313" key="4">
    <source>
        <dbReference type="EMBL" id="CAD6199365.1"/>
    </source>
</evidence>
<comment type="caution">
    <text evidence="4">The sequence shown here is derived from an EMBL/GenBank/DDBJ whole genome shotgun (WGS) entry which is preliminary data.</text>
</comment>
<feature type="chain" id="PRO_5035887996" description="Domain of unknown function DX domain-containing protein" evidence="3">
    <location>
        <begin position="25"/>
        <end position="532"/>
    </location>
</feature>
<evidence type="ECO:0000256" key="3">
    <source>
        <dbReference type="SAM" id="SignalP"/>
    </source>
</evidence>
<feature type="compositionally biased region" description="Low complexity" evidence="1">
    <location>
        <begin position="334"/>
        <end position="368"/>
    </location>
</feature>
<evidence type="ECO:0000313" key="5">
    <source>
        <dbReference type="Proteomes" id="UP000835052"/>
    </source>
</evidence>
<keyword evidence="3" id="KW-0732">Signal</keyword>
<feature type="compositionally biased region" description="Low complexity" evidence="1">
    <location>
        <begin position="405"/>
        <end position="425"/>
    </location>
</feature>
<keyword evidence="5" id="KW-1185">Reference proteome</keyword>
<keyword evidence="2" id="KW-1133">Transmembrane helix</keyword>
<evidence type="ECO:0000256" key="2">
    <source>
        <dbReference type="SAM" id="Phobius"/>
    </source>
</evidence>
<evidence type="ECO:0008006" key="6">
    <source>
        <dbReference type="Google" id="ProtNLM"/>
    </source>
</evidence>
<gene>
    <name evidence="4" type="ORF">CAUJ_LOCUS15268</name>
</gene>
<feature type="transmembrane region" description="Helical" evidence="2">
    <location>
        <begin position="464"/>
        <end position="484"/>
    </location>
</feature>